<evidence type="ECO:0000259" key="4">
    <source>
        <dbReference type="Pfam" id="PF02826"/>
    </source>
</evidence>
<dbReference type="InterPro" id="IPR050223">
    <property type="entry name" value="D-isomer_2-hydroxyacid_DH"/>
</dbReference>
<dbReference type="PANTHER" id="PTHR10996">
    <property type="entry name" value="2-HYDROXYACID DEHYDROGENASE-RELATED"/>
    <property type="match status" value="1"/>
</dbReference>
<protein>
    <submittedName>
        <fullName evidence="5">3284_t:CDS:1</fullName>
    </submittedName>
</protein>
<reference evidence="5" key="1">
    <citation type="submission" date="2021-06" db="EMBL/GenBank/DDBJ databases">
        <authorList>
            <person name="Kallberg Y."/>
            <person name="Tangrot J."/>
            <person name="Rosling A."/>
        </authorList>
    </citation>
    <scope>NUCLEOTIDE SEQUENCE</scope>
    <source>
        <strain evidence="5">BR232B</strain>
    </source>
</reference>
<comment type="caution">
    <text evidence="5">The sequence shown here is derived from an EMBL/GenBank/DDBJ whole genome shotgun (WGS) entry which is preliminary data.</text>
</comment>
<dbReference type="GO" id="GO:0030267">
    <property type="term" value="F:glyoxylate reductase (NADPH) activity"/>
    <property type="evidence" value="ECO:0007669"/>
    <property type="project" value="TreeGrafter"/>
</dbReference>
<accession>A0A9N9DS35</accession>
<dbReference type="CDD" id="cd05301">
    <property type="entry name" value="GDH"/>
    <property type="match status" value="1"/>
</dbReference>
<dbReference type="SUPFAM" id="SSF51735">
    <property type="entry name" value="NAD(P)-binding Rossmann-fold domains"/>
    <property type="match status" value="1"/>
</dbReference>
<dbReference type="InterPro" id="IPR006140">
    <property type="entry name" value="D-isomer_DH_NAD-bd"/>
</dbReference>
<evidence type="ECO:0000259" key="3">
    <source>
        <dbReference type="Pfam" id="PF00389"/>
    </source>
</evidence>
<proteinExistence type="inferred from homology"/>
<organism evidence="5 6">
    <name type="scientific">Paraglomus brasilianum</name>
    <dbReference type="NCBI Taxonomy" id="144538"/>
    <lineage>
        <taxon>Eukaryota</taxon>
        <taxon>Fungi</taxon>
        <taxon>Fungi incertae sedis</taxon>
        <taxon>Mucoromycota</taxon>
        <taxon>Glomeromycotina</taxon>
        <taxon>Glomeromycetes</taxon>
        <taxon>Paraglomerales</taxon>
        <taxon>Paraglomeraceae</taxon>
        <taxon>Paraglomus</taxon>
    </lineage>
</organism>
<name>A0A9N9DS35_9GLOM</name>
<sequence length="329" mass="35881">MSVQIKPRILLTKTLPLAAQKRIESFDKIELIHWKDGVIPRGELLNLVKGVDGLLCMITDEIDEEVIETAGNQLKVVSTMSVGYDHVSTAALKSRSIPLGYTPGVLTDAVADLAVLLVLAAARRLREGISAVLNGDWITWSPTWLLGSQLTDKTIGIVGFGRIGLGTAKRLKPFLGSNGKIVYAGRTVKKEAEEVDAKKVEFDVLIKEADVVIISCSLTEETRGMFNYEVFKKMKRSVILVNIARGSMINQPDLVHALSENRLGAVALDVTTPEPLSPNDELLKFKNVTVIPHLGSATLETRTAMANIAIDNLLAGIKGEKLPYQVEFN</sequence>
<evidence type="ECO:0000256" key="2">
    <source>
        <dbReference type="RuleBase" id="RU003719"/>
    </source>
</evidence>
<dbReference type="Proteomes" id="UP000789739">
    <property type="component" value="Unassembled WGS sequence"/>
</dbReference>
<dbReference type="FunFam" id="3.40.50.720:FF:000026">
    <property type="entry name" value="Glyoxylate/hydroxypyruvate reductase B"/>
    <property type="match status" value="1"/>
</dbReference>
<dbReference type="GO" id="GO:0008465">
    <property type="term" value="F:hydroxypyruvate reductase (NADH) activity"/>
    <property type="evidence" value="ECO:0007669"/>
    <property type="project" value="TreeGrafter"/>
</dbReference>
<feature type="domain" description="D-isomer specific 2-hydroxyacid dehydrogenase NAD-binding" evidence="4">
    <location>
        <begin position="116"/>
        <end position="295"/>
    </location>
</feature>
<keyword evidence="1 2" id="KW-0560">Oxidoreductase</keyword>
<dbReference type="InterPro" id="IPR006139">
    <property type="entry name" value="D-isomer_2_OHA_DH_cat_dom"/>
</dbReference>
<keyword evidence="6" id="KW-1185">Reference proteome</keyword>
<dbReference type="OrthoDB" id="9991913at2759"/>
<dbReference type="SUPFAM" id="SSF52283">
    <property type="entry name" value="Formate/glycerate dehydrogenase catalytic domain-like"/>
    <property type="match status" value="1"/>
</dbReference>
<dbReference type="PANTHER" id="PTHR10996:SF277">
    <property type="entry name" value="GLYOXYLATE REDUCTASE_HYDROXYPYRUVATE REDUCTASE"/>
    <property type="match status" value="1"/>
</dbReference>
<dbReference type="Pfam" id="PF02826">
    <property type="entry name" value="2-Hacid_dh_C"/>
    <property type="match status" value="1"/>
</dbReference>
<feature type="domain" description="D-isomer specific 2-hydroxyacid dehydrogenase catalytic" evidence="3">
    <location>
        <begin position="10"/>
        <end position="326"/>
    </location>
</feature>
<dbReference type="Gene3D" id="3.40.50.720">
    <property type="entry name" value="NAD(P)-binding Rossmann-like Domain"/>
    <property type="match status" value="2"/>
</dbReference>
<dbReference type="GO" id="GO:0005829">
    <property type="term" value="C:cytosol"/>
    <property type="evidence" value="ECO:0007669"/>
    <property type="project" value="TreeGrafter"/>
</dbReference>
<evidence type="ECO:0000313" key="5">
    <source>
        <dbReference type="EMBL" id="CAG8650915.1"/>
    </source>
</evidence>
<comment type="similarity">
    <text evidence="2">Belongs to the D-isomer specific 2-hydroxyacid dehydrogenase family.</text>
</comment>
<dbReference type="AlphaFoldDB" id="A0A9N9DS35"/>
<dbReference type="InterPro" id="IPR036291">
    <property type="entry name" value="NAD(P)-bd_dom_sf"/>
</dbReference>
<gene>
    <name evidence="5" type="ORF">PBRASI_LOCUS10263</name>
</gene>
<evidence type="ECO:0000256" key="1">
    <source>
        <dbReference type="ARBA" id="ARBA00023002"/>
    </source>
</evidence>
<dbReference type="Pfam" id="PF00389">
    <property type="entry name" value="2-Hacid_dh"/>
    <property type="match status" value="1"/>
</dbReference>
<dbReference type="EMBL" id="CAJVPI010002885">
    <property type="protein sequence ID" value="CAG8650915.1"/>
    <property type="molecule type" value="Genomic_DNA"/>
</dbReference>
<evidence type="ECO:0000313" key="6">
    <source>
        <dbReference type="Proteomes" id="UP000789739"/>
    </source>
</evidence>
<dbReference type="GO" id="GO:0051287">
    <property type="term" value="F:NAD binding"/>
    <property type="evidence" value="ECO:0007669"/>
    <property type="project" value="InterPro"/>
</dbReference>